<feature type="domain" description="HTH cro/C1-type" evidence="1">
    <location>
        <begin position="6"/>
        <end position="60"/>
    </location>
</feature>
<dbReference type="InterPro" id="IPR001387">
    <property type="entry name" value="Cro/C1-type_HTH"/>
</dbReference>
<dbReference type="EMBL" id="JAFBFH010000068">
    <property type="protein sequence ID" value="MBM7717683.1"/>
    <property type="molecule type" value="Genomic_DNA"/>
</dbReference>
<dbReference type="Gene3D" id="1.10.260.40">
    <property type="entry name" value="lambda repressor-like DNA-binding domains"/>
    <property type="match status" value="1"/>
</dbReference>
<dbReference type="CDD" id="cd00093">
    <property type="entry name" value="HTH_XRE"/>
    <property type="match status" value="1"/>
</dbReference>
<proteinExistence type="predicted"/>
<dbReference type="PROSITE" id="PS50943">
    <property type="entry name" value="HTH_CROC1"/>
    <property type="match status" value="1"/>
</dbReference>
<dbReference type="SMART" id="SM00530">
    <property type="entry name" value="HTH_XRE"/>
    <property type="match status" value="1"/>
</dbReference>
<organism evidence="2 3">
    <name type="scientific">Siminovitchia thermophila</name>
    <dbReference type="NCBI Taxonomy" id="1245522"/>
    <lineage>
        <taxon>Bacteria</taxon>
        <taxon>Bacillati</taxon>
        <taxon>Bacillota</taxon>
        <taxon>Bacilli</taxon>
        <taxon>Bacillales</taxon>
        <taxon>Bacillaceae</taxon>
        <taxon>Siminovitchia</taxon>
    </lineage>
</organism>
<protein>
    <submittedName>
        <fullName evidence="2">Transcriptional regulator with XRE-family HTH domain</fullName>
    </submittedName>
</protein>
<name>A0ABS2RDD4_9BACI</name>
<dbReference type="SUPFAM" id="SSF47413">
    <property type="entry name" value="lambda repressor-like DNA-binding domains"/>
    <property type="match status" value="1"/>
</dbReference>
<reference evidence="2 3" key="1">
    <citation type="submission" date="2021-01" db="EMBL/GenBank/DDBJ databases">
        <title>Genomic Encyclopedia of Type Strains, Phase IV (KMG-IV): sequencing the most valuable type-strain genomes for metagenomic binning, comparative biology and taxonomic classification.</title>
        <authorList>
            <person name="Goeker M."/>
        </authorList>
    </citation>
    <scope>NUCLEOTIDE SEQUENCE [LARGE SCALE GENOMIC DNA]</scope>
    <source>
        <strain evidence="2 3">DSM 105453</strain>
    </source>
</reference>
<gene>
    <name evidence="2" type="ORF">JOC94_004714</name>
</gene>
<dbReference type="Pfam" id="PF01381">
    <property type="entry name" value="HTH_3"/>
    <property type="match status" value="1"/>
</dbReference>
<evidence type="ECO:0000259" key="1">
    <source>
        <dbReference type="PROSITE" id="PS50943"/>
    </source>
</evidence>
<evidence type="ECO:0000313" key="2">
    <source>
        <dbReference type="EMBL" id="MBM7717683.1"/>
    </source>
</evidence>
<dbReference type="RefSeq" id="WP_077110262.1">
    <property type="nucleotide sequence ID" value="NZ_JAFBFH010000068.1"/>
</dbReference>
<comment type="caution">
    <text evidence="2">The sequence shown here is derived from an EMBL/GenBank/DDBJ whole genome shotgun (WGS) entry which is preliminary data.</text>
</comment>
<evidence type="ECO:0000313" key="3">
    <source>
        <dbReference type="Proteomes" id="UP000823485"/>
    </source>
</evidence>
<dbReference type="Proteomes" id="UP000823485">
    <property type="component" value="Unassembled WGS sequence"/>
</dbReference>
<dbReference type="InterPro" id="IPR010982">
    <property type="entry name" value="Lambda_DNA-bd_dom_sf"/>
</dbReference>
<accession>A0ABS2RDD4</accession>
<sequence length="71" mass="8043">MNNELFRFIRVSRRLSQREFAKAIGISHGMVSHIETNLKPVTARTAAKVQQAFDLTDEELAELSKVLKCVV</sequence>
<keyword evidence="3" id="KW-1185">Reference proteome</keyword>